<dbReference type="WBParaSite" id="L893_g13177.t1">
    <property type="protein sequence ID" value="L893_g13177.t1"/>
    <property type="gene ID" value="L893_g13177"/>
</dbReference>
<organism evidence="1 2">
    <name type="scientific">Steinernema glaseri</name>
    <dbReference type="NCBI Taxonomy" id="37863"/>
    <lineage>
        <taxon>Eukaryota</taxon>
        <taxon>Metazoa</taxon>
        <taxon>Ecdysozoa</taxon>
        <taxon>Nematoda</taxon>
        <taxon>Chromadorea</taxon>
        <taxon>Rhabditida</taxon>
        <taxon>Tylenchina</taxon>
        <taxon>Panagrolaimomorpha</taxon>
        <taxon>Strongyloidoidea</taxon>
        <taxon>Steinernematidae</taxon>
        <taxon>Steinernema</taxon>
    </lineage>
</organism>
<protein>
    <submittedName>
        <fullName evidence="2">FBA_2 domain-containing protein</fullName>
    </submittedName>
</protein>
<keyword evidence="1" id="KW-1185">Reference proteome</keyword>
<evidence type="ECO:0000313" key="1">
    <source>
        <dbReference type="Proteomes" id="UP000095287"/>
    </source>
</evidence>
<dbReference type="AlphaFoldDB" id="A0A1I7Y6A3"/>
<reference evidence="2" key="1">
    <citation type="submission" date="2016-11" db="UniProtKB">
        <authorList>
            <consortium name="WormBaseParasite"/>
        </authorList>
    </citation>
    <scope>IDENTIFICATION</scope>
</reference>
<sequence>MDSVQFSFCLGVMGSLSVHEWNYENMAKVLTGRWKAAAKRYADNVYDVALGLYHRDGEWYYWIDGDGKAAGLSLEQLLLMNRRFLRCQAIHIGRKFSEFGIKCSKKEIFTRLLPFMVQQPRSFRILAFYHELNTQDTRMYFNYFLNCRGLGFQSLRLTYFGQETVDFLSKYLDHNVEHLYLDTAWPQSQSLEDLIVKFFSAGNKRRLVIMRSYVSSVANFGLTMSPKILKAICDAWDHSETRNYFRIYVPWNSDLESVRCIPVPLNVTRTESKEDDESRVVWTKENGSTLSFSFSLSWISNT</sequence>
<proteinExistence type="predicted"/>
<dbReference type="Proteomes" id="UP000095287">
    <property type="component" value="Unplaced"/>
</dbReference>
<evidence type="ECO:0000313" key="2">
    <source>
        <dbReference type="WBParaSite" id="L893_g13177.t1"/>
    </source>
</evidence>
<accession>A0A1I7Y6A3</accession>
<name>A0A1I7Y6A3_9BILA</name>